<gene>
    <name evidence="3" type="primary">Ccdc27</name>
    <name evidence="3" type="ORF">MALELE_R14262</name>
</gene>
<reference evidence="3 4" key="1">
    <citation type="submission" date="2019-09" db="EMBL/GenBank/DDBJ databases">
        <title>Bird 10,000 Genomes (B10K) Project - Family phase.</title>
        <authorList>
            <person name="Zhang G."/>
        </authorList>
    </citation>
    <scope>NUCLEOTIDE SEQUENCE [LARGE SCALE GENOMIC DNA]</scope>
    <source>
        <strain evidence="3">B10K-DU-029-44</strain>
        <tissue evidence="3">Heart</tissue>
    </source>
</reference>
<keyword evidence="4" id="KW-1185">Reference proteome</keyword>
<comment type="caution">
    <text evidence="3">The sequence shown here is derived from an EMBL/GenBank/DDBJ whole genome shotgun (WGS) entry which is preliminary data.</text>
</comment>
<name>A0A7K6GJ85_9PASS</name>
<feature type="coiled-coil region" evidence="1">
    <location>
        <begin position="77"/>
        <end position="135"/>
    </location>
</feature>
<proteinExistence type="predicted"/>
<feature type="non-terminal residue" evidence="3">
    <location>
        <position position="181"/>
    </location>
</feature>
<dbReference type="PANTHER" id="PTHR18853">
    <property type="entry name" value="FORKHEAD-ASSOCIATED DOMAIN-CONTAINING PROTEIN 1-RELATED"/>
    <property type="match status" value="1"/>
</dbReference>
<evidence type="ECO:0000313" key="4">
    <source>
        <dbReference type="Proteomes" id="UP000564407"/>
    </source>
</evidence>
<dbReference type="InterPro" id="IPR052642">
    <property type="entry name" value="CC-FHA_domain"/>
</dbReference>
<organism evidence="3 4">
    <name type="scientific">Malurus elegans</name>
    <name type="common">Red-winged fairywren</name>
    <dbReference type="NCBI Taxonomy" id="720584"/>
    <lineage>
        <taxon>Eukaryota</taxon>
        <taxon>Metazoa</taxon>
        <taxon>Chordata</taxon>
        <taxon>Craniata</taxon>
        <taxon>Vertebrata</taxon>
        <taxon>Euteleostomi</taxon>
        <taxon>Archelosauria</taxon>
        <taxon>Archosauria</taxon>
        <taxon>Dinosauria</taxon>
        <taxon>Saurischia</taxon>
        <taxon>Theropoda</taxon>
        <taxon>Coelurosauria</taxon>
        <taxon>Aves</taxon>
        <taxon>Neognathae</taxon>
        <taxon>Neoaves</taxon>
        <taxon>Telluraves</taxon>
        <taxon>Australaves</taxon>
        <taxon>Passeriformes</taxon>
        <taxon>Meliphagoidea</taxon>
        <taxon>Maluridae</taxon>
        <taxon>Malurus</taxon>
    </lineage>
</organism>
<feature type="region of interest" description="Disordered" evidence="2">
    <location>
        <begin position="158"/>
        <end position="181"/>
    </location>
</feature>
<dbReference type="EMBL" id="VZRP01008565">
    <property type="protein sequence ID" value="NWV63419.1"/>
    <property type="molecule type" value="Genomic_DNA"/>
</dbReference>
<dbReference type="PANTHER" id="PTHR18853:SF9">
    <property type="entry name" value="COILED-COIL DOMAIN-CONTAINING PROTEIN 27"/>
    <property type="match status" value="1"/>
</dbReference>
<evidence type="ECO:0000256" key="1">
    <source>
        <dbReference type="SAM" id="Coils"/>
    </source>
</evidence>
<accession>A0A7K6GJ85</accession>
<evidence type="ECO:0000256" key="2">
    <source>
        <dbReference type="SAM" id="MobiDB-lite"/>
    </source>
</evidence>
<feature type="coiled-coil region" evidence="1">
    <location>
        <begin position="4"/>
        <end position="38"/>
    </location>
</feature>
<feature type="compositionally biased region" description="Acidic residues" evidence="2">
    <location>
        <begin position="171"/>
        <end position="181"/>
    </location>
</feature>
<dbReference type="Proteomes" id="UP000564407">
    <property type="component" value="Unassembled WGS sequence"/>
</dbReference>
<protein>
    <submittedName>
        <fullName evidence="3">CCD27 protein</fullName>
    </submittedName>
</protein>
<evidence type="ECO:0000313" key="3">
    <source>
        <dbReference type="EMBL" id="NWV63419.1"/>
    </source>
</evidence>
<keyword evidence="1" id="KW-0175">Coiled coil</keyword>
<feature type="non-terminal residue" evidence="3">
    <location>
        <position position="1"/>
    </location>
</feature>
<sequence length="181" mass="20761">TGAITSLQRQMEVQESELRRIRSEREVLQKQLTEREVQVQDAYDKEAFGPNTGKMRPKLLSFPPPSNSWICVSAQLIAEQESQLAEQSKLISELQKTISQLQAEAVTNRLHLLQQKQTQREIQRQAEALEQKELQARVALECMSTKSERFRNRIIQATFSTEGSHDPQTELTDDEVLEAVQ</sequence>
<dbReference type="AlphaFoldDB" id="A0A7K6GJ85"/>